<dbReference type="Proteomes" id="UP000659124">
    <property type="component" value="Unassembled WGS sequence"/>
</dbReference>
<name>A0ABR7TPT0_9BACT</name>
<gene>
    <name evidence="1" type="ORF">ICL07_16545</name>
</gene>
<dbReference type="InterPro" id="IPR032774">
    <property type="entry name" value="WG_beta_rep"/>
</dbReference>
<organism evidence="1 2">
    <name type="scientific">Chitinophaga qingshengii</name>
    <dbReference type="NCBI Taxonomy" id="1569794"/>
    <lineage>
        <taxon>Bacteria</taxon>
        <taxon>Pseudomonadati</taxon>
        <taxon>Bacteroidota</taxon>
        <taxon>Chitinophagia</taxon>
        <taxon>Chitinophagales</taxon>
        <taxon>Chitinophagaceae</taxon>
        <taxon>Chitinophaga</taxon>
    </lineage>
</organism>
<dbReference type="RefSeq" id="WP_188089133.1">
    <property type="nucleotide sequence ID" value="NZ_JACVFC010000002.1"/>
</dbReference>
<dbReference type="EMBL" id="JACVFC010000002">
    <property type="protein sequence ID" value="MBC9931995.1"/>
    <property type="molecule type" value="Genomic_DNA"/>
</dbReference>
<accession>A0ABR7TPT0</accession>
<proteinExistence type="predicted"/>
<dbReference type="PANTHER" id="PTHR37841:SF1">
    <property type="entry name" value="DUF3298 DOMAIN-CONTAINING PROTEIN"/>
    <property type="match status" value="1"/>
</dbReference>
<keyword evidence="2" id="KW-1185">Reference proteome</keyword>
<reference evidence="1 2" key="1">
    <citation type="submission" date="2020-09" db="EMBL/GenBank/DDBJ databases">
        <title>Genome sequences of type strains of Chitinophaga qingshengii and Chitinophaga varians.</title>
        <authorList>
            <person name="Kittiwongwattana C."/>
        </authorList>
    </citation>
    <scope>NUCLEOTIDE SEQUENCE [LARGE SCALE GENOMIC DNA]</scope>
    <source>
        <strain evidence="1 2">JCM 30026</strain>
    </source>
</reference>
<dbReference type="Pfam" id="PF14903">
    <property type="entry name" value="WG_beta_rep"/>
    <property type="match status" value="2"/>
</dbReference>
<evidence type="ECO:0000313" key="1">
    <source>
        <dbReference type="EMBL" id="MBC9931995.1"/>
    </source>
</evidence>
<sequence>MRKTFHRLSVCIAVILCVQACKSKKPSPYVQEFIHALDGKSLSEARELLKEEHEKMSSFARFMSGFGEDKPKHFKPEEEQEGTPFSIPDTAQVAANMQLALSDLGFLQTFSSTYSNLVLDGPSLNKMNVSNPECITKEIYFHDGTKSSEKLDLNEGKRLHAVKTVDSVLADLKYEYPVKEVAIPLDKRNDKADFKGATLKVVRIKDNYVRILLGKEAFHGYLEIEGFNKDGKLLNRTSYSSGPEGNGDVVDQLKKYNKILENIIAKLDKGAYKDIAALQKEIVDKMPAVTAFDDADEGYVDAYFQGNVDKVKVHIRESKKEVTKTMMLRNNDPNLTGMIMVEDTASHKFGFVATNTGKLAIPYNYKKLAQISPWFFVSGEGKGNEFYRLDTAAKQLVPLKDMVFPLSSAFVKVSHSDTDTKYGLMAPDGQVIVPMEYDDFSIDPDTKLIFASRSLEDNLVVITTIYDNTGKLITGPYKIYQNFSDGLLLVGDKSGTHYFINPKGEKVINLKPYYNVKPFTEGLAMMENEEGNTGFMDLRGKVAIPFQYASATPFNMGLSLVTRRKGTDIEAALINTSGAEVVPFALSDKYDTDGEGVSMIYTLQNKKFDAWGKPKK</sequence>
<evidence type="ECO:0000313" key="2">
    <source>
        <dbReference type="Proteomes" id="UP000659124"/>
    </source>
</evidence>
<dbReference type="PANTHER" id="PTHR37841">
    <property type="entry name" value="GLR2918 PROTEIN"/>
    <property type="match status" value="1"/>
</dbReference>
<comment type="caution">
    <text evidence="1">The sequence shown here is derived from an EMBL/GenBank/DDBJ whole genome shotgun (WGS) entry which is preliminary data.</text>
</comment>
<protein>
    <submittedName>
        <fullName evidence="1">WG repeat-containing protein</fullName>
    </submittedName>
</protein>